<dbReference type="OrthoDB" id="5372529at2759"/>
<dbReference type="Proteomes" id="UP000277580">
    <property type="component" value="Unassembled WGS sequence"/>
</dbReference>
<gene>
    <name evidence="2" type="ORF">P167DRAFT_571954</name>
</gene>
<evidence type="ECO:0000313" key="3">
    <source>
        <dbReference type="Proteomes" id="UP000277580"/>
    </source>
</evidence>
<keyword evidence="3" id="KW-1185">Reference proteome</keyword>
<feature type="region of interest" description="Disordered" evidence="1">
    <location>
        <begin position="498"/>
        <end position="557"/>
    </location>
</feature>
<dbReference type="EMBL" id="ML119115">
    <property type="protein sequence ID" value="RPB15087.1"/>
    <property type="molecule type" value="Genomic_DNA"/>
</dbReference>
<evidence type="ECO:0000256" key="1">
    <source>
        <dbReference type="SAM" id="MobiDB-lite"/>
    </source>
</evidence>
<accession>A0A3N4KX27</accession>
<dbReference type="AlphaFoldDB" id="A0A3N4KX27"/>
<protein>
    <submittedName>
        <fullName evidence="2">Uncharacterized protein</fullName>
    </submittedName>
</protein>
<feature type="compositionally biased region" description="Polar residues" evidence="1">
    <location>
        <begin position="503"/>
        <end position="512"/>
    </location>
</feature>
<proteinExistence type="predicted"/>
<dbReference type="InParanoid" id="A0A3N4KX27"/>
<organism evidence="2 3">
    <name type="scientific">Morchella conica CCBAS932</name>
    <dbReference type="NCBI Taxonomy" id="1392247"/>
    <lineage>
        <taxon>Eukaryota</taxon>
        <taxon>Fungi</taxon>
        <taxon>Dikarya</taxon>
        <taxon>Ascomycota</taxon>
        <taxon>Pezizomycotina</taxon>
        <taxon>Pezizomycetes</taxon>
        <taxon>Pezizales</taxon>
        <taxon>Morchellaceae</taxon>
        <taxon>Morchella</taxon>
    </lineage>
</organism>
<name>A0A3N4KX27_9PEZI</name>
<feature type="compositionally biased region" description="Low complexity" evidence="1">
    <location>
        <begin position="945"/>
        <end position="959"/>
    </location>
</feature>
<evidence type="ECO:0000313" key="2">
    <source>
        <dbReference type="EMBL" id="RPB15087.1"/>
    </source>
</evidence>
<reference evidence="2 3" key="1">
    <citation type="journal article" date="2018" name="Nat. Ecol. Evol.">
        <title>Pezizomycetes genomes reveal the molecular basis of ectomycorrhizal truffle lifestyle.</title>
        <authorList>
            <person name="Murat C."/>
            <person name="Payen T."/>
            <person name="Noel B."/>
            <person name="Kuo A."/>
            <person name="Morin E."/>
            <person name="Chen J."/>
            <person name="Kohler A."/>
            <person name="Krizsan K."/>
            <person name="Balestrini R."/>
            <person name="Da Silva C."/>
            <person name="Montanini B."/>
            <person name="Hainaut M."/>
            <person name="Levati E."/>
            <person name="Barry K.W."/>
            <person name="Belfiori B."/>
            <person name="Cichocki N."/>
            <person name="Clum A."/>
            <person name="Dockter R.B."/>
            <person name="Fauchery L."/>
            <person name="Guy J."/>
            <person name="Iotti M."/>
            <person name="Le Tacon F."/>
            <person name="Lindquist E.A."/>
            <person name="Lipzen A."/>
            <person name="Malagnac F."/>
            <person name="Mello A."/>
            <person name="Molinier V."/>
            <person name="Miyauchi S."/>
            <person name="Poulain J."/>
            <person name="Riccioni C."/>
            <person name="Rubini A."/>
            <person name="Sitrit Y."/>
            <person name="Splivallo R."/>
            <person name="Traeger S."/>
            <person name="Wang M."/>
            <person name="Zifcakova L."/>
            <person name="Wipf D."/>
            <person name="Zambonelli A."/>
            <person name="Paolocci F."/>
            <person name="Nowrousian M."/>
            <person name="Ottonello S."/>
            <person name="Baldrian P."/>
            <person name="Spatafora J.W."/>
            <person name="Henrissat B."/>
            <person name="Nagy L.G."/>
            <person name="Aury J.M."/>
            <person name="Wincker P."/>
            <person name="Grigoriev I.V."/>
            <person name="Bonfante P."/>
            <person name="Martin F.M."/>
        </authorList>
    </citation>
    <scope>NUCLEOTIDE SEQUENCE [LARGE SCALE GENOMIC DNA]</scope>
    <source>
        <strain evidence="2 3">CCBAS932</strain>
    </source>
</reference>
<sequence length="1034" mass="114435">MHEDQESSIWCWIHDLPEVQHVHKRSNGRKFYANNMFIHGPMEPPTADDFSPDTVHQIAEGGTSDIPLTFRNIQKAFPESVHEKEDDCSTRGEMAHDEQVLLESHYGFLGRKIIQLPEIVLSLPRQNPEIDDPNCVHASYKQPIATETLNPIAEKVTDTEPAPSKPPKGRGLFEHTQPVQNITNLLLWSGGRMSIADAIFVWNMLKQARRLERHCGDIPAAVELDFEKDEGYESDIAAQMCHKPIKRNHSEPGDCKLLRVDVLDQKEVLPNGPQNDEQLVEVEVSTEECITGGEIKNISKNYPSLETPEDVVRRLTMTNAAWRLIEWMKGGTTEDVISLNFGPSFVSPTTRRNTIDFHQRLQEQLLGRAQNLFHESGNYMTPSYDLFIGSAHIPDIVPSRDVRKSKGLNRVGLTKPLAHRHDPTAMLPDSFVSNSSVSSLRLSHSLPYSPYAKKSFFDQINQSSPFNNHSQEYSPTTCEHTQNQEALYTDCYQNRGMEYAGNPNGNPGQGSWLNLSSEDDDDNDLTQRSSKSRLTREHTISSQEHQPRHGSLHSSPALDGLENAILQRSAGIGRSAAAAEQRVKMFAVNSTPAIGANGPDVSPGVSDPGRVGGKGDAVCTEVRALEVNSPRNEVRKISDAIRGRIEAIERKQRVVEPAPAVQPFSEDENKRERNPYFPIMAPYPARKEQKREEPGSLQLVLFSDGVKKWNNNHTSGRTSTVSVDTKLKKSSTPKNMISKESLDDDFSVKPLYQGPGYVNRFVGEGTNPQQSVAYYLACKELAHQTALSSTQEPEDFTRVIDGGDELTRGKGIRDISISSVGCDNSLLPANTPNSTRGRIKTSSSSASFLVEDNARERLPKRGREQTKNERFMDGRSKAMEILGYGEDIATRRTLVDIEYTSVALPVPKRPAYLETKVDAVIVSPHLTVAGYGSISSLSLSTESTSSSSALGGDLDTSSSEDPSNAGVVTSPARVSLDSMRTALSYPAQSLTTGYQQQAPMSFTPSPATIITPNSTIFDNCKNIFRKCLGRSRQV</sequence>
<feature type="region of interest" description="Disordered" evidence="1">
    <location>
        <begin position="945"/>
        <end position="970"/>
    </location>
</feature>